<dbReference type="SUPFAM" id="SSF82689">
    <property type="entry name" value="Mechanosensitive channel protein MscS (YggB), C-terminal domain"/>
    <property type="match status" value="1"/>
</dbReference>
<dbReference type="RefSeq" id="WP_170940959.1">
    <property type="nucleotide sequence ID" value="NZ_FZON01000002.1"/>
</dbReference>
<comment type="subcellular location">
    <subcellularLocation>
        <location evidence="1">Cell membrane</location>
        <topology evidence="1">Multi-pass membrane protein</topology>
    </subcellularLocation>
</comment>
<reference evidence="9 10" key="1">
    <citation type="submission" date="2017-06" db="EMBL/GenBank/DDBJ databases">
        <authorList>
            <person name="Kim H.J."/>
            <person name="Triplett B.A."/>
        </authorList>
    </citation>
    <scope>NUCLEOTIDE SEQUENCE [LARGE SCALE GENOMIC DNA]</scope>
    <source>
        <strain evidence="9 10">DSM 11445</strain>
    </source>
</reference>
<comment type="similarity">
    <text evidence="2">Belongs to the MscS (TC 1.A.23) family.</text>
</comment>
<keyword evidence="4 7" id="KW-0812">Transmembrane</keyword>
<keyword evidence="6 7" id="KW-0472">Membrane</keyword>
<feature type="transmembrane region" description="Helical" evidence="7">
    <location>
        <begin position="571"/>
        <end position="600"/>
    </location>
</feature>
<organism evidence="9 10">
    <name type="scientific">Antarctobacter heliothermus</name>
    <dbReference type="NCBI Taxonomy" id="74033"/>
    <lineage>
        <taxon>Bacteria</taxon>
        <taxon>Pseudomonadati</taxon>
        <taxon>Pseudomonadota</taxon>
        <taxon>Alphaproteobacteria</taxon>
        <taxon>Rhodobacterales</taxon>
        <taxon>Roseobacteraceae</taxon>
        <taxon>Antarctobacter</taxon>
    </lineage>
</organism>
<proteinExistence type="inferred from homology"/>
<dbReference type="Proteomes" id="UP000198440">
    <property type="component" value="Unassembled WGS sequence"/>
</dbReference>
<dbReference type="SUPFAM" id="SSF50182">
    <property type="entry name" value="Sm-like ribonucleoproteins"/>
    <property type="match status" value="1"/>
</dbReference>
<evidence type="ECO:0000256" key="1">
    <source>
        <dbReference type="ARBA" id="ARBA00004651"/>
    </source>
</evidence>
<evidence type="ECO:0000256" key="6">
    <source>
        <dbReference type="ARBA" id="ARBA00023136"/>
    </source>
</evidence>
<dbReference type="InterPro" id="IPR010920">
    <property type="entry name" value="LSM_dom_sf"/>
</dbReference>
<evidence type="ECO:0000256" key="7">
    <source>
        <dbReference type="SAM" id="Phobius"/>
    </source>
</evidence>
<evidence type="ECO:0000256" key="2">
    <source>
        <dbReference type="ARBA" id="ARBA00008017"/>
    </source>
</evidence>
<dbReference type="AlphaFoldDB" id="A0A239B2Y7"/>
<feature type="transmembrane region" description="Helical" evidence="7">
    <location>
        <begin position="494"/>
        <end position="518"/>
    </location>
</feature>
<dbReference type="Pfam" id="PF00924">
    <property type="entry name" value="MS_channel_2nd"/>
    <property type="match status" value="1"/>
</dbReference>
<evidence type="ECO:0000256" key="5">
    <source>
        <dbReference type="ARBA" id="ARBA00022989"/>
    </source>
</evidence>
<dbReference type="GO" id="GO:0005886">
    <property type="term" value="C:plasma membrane"/>
    <property type="evidence" value="ECO:0007669"/>
    <property type="project" value="UniProtKB-SubCell"/>
</dbReference>
<dbReference type="InterPro" id="IPR011066">
    <property type="entry name" value="MscS_channel_C_sf"/>
</dbReference>
<evidence type="ECO:0000313" key="10">
    <source>
        <dbReference type="Proteomes" id="UP000198440"/>
    </source>
</evidence>
<evidence type="ECO:0000256" key="4">
    <source>
        <dbReference type="ARBA" id="ARBA00022692"/>
    </source>
</evidence>
<feature type="transmembrane region" description="Helical" evidence="7">
    <location>
        <begin position="539"/>
        <end position="559"/>
    </location>
</feature>
<dbReference type="SUPFAM" id="SSF82861">
    <property type="entry name" value="Mechanosensitive channel protein MscS (YggB), transmembrane region"/>
    <property type="match status" value="1"/>
</dbReference>
<accession>A0A239B2Y7</accession>
<dbReference type="InterPro" id="IPR023408">
    <property type="entry name" value="MscS_beta-dom_sf"/>
</dbReference>
<dbReference type="PANTHER" id="PTHR30566">
    <property type="entry name" value="YNAI-RELATED MECHANOSENSITIVE ION CHANNEL"/>
    <property type="match status" value="1"/>
</dbReference>
<sequence length="771" mass="84231">MSPPLRPIPLFLLILGLIVALPRSGVAQDGWPGDWQTYWSVGEAFVLLEQRGETVYGTYQPGDGRVTGITQDGVLRGTWQEADESGSFIFVLAQDGQSFAGRFGSGDWWNGHRAGIAQQQRPDWWSGATPQAKLRSILAAGNDAQYHGREGQVRWIEPLLSYDGPEGDSSDRDRRRRTLWHILDISTFRLWDAPVPPPEAEPGTELTYDIGPAGAGATYQLVFRLDDTNLWQLVLPPGPNLQADLARLIAARGYKTLDELEKARAGSPRMVMMDFILGTADWDGAGGARALRALDLDHVPRQLRRAEGALMADYLKRTIDRIGYVYWQEIPDDPARPLPYTFYRHPLGKIIIAPTDIKDEDGRLVERLWRFSRDTMEALPALYEALERMPIAPGLTAPPPLSQYFATRRAVLARADGLQRRVLGLELWQWIGLAAYLLAMSGVLALARRAARALGSGRGPMAAHLAQMGAPAGLLMAALLFLDASERLGLTLRAFGPVSALSAILLIFAVAALAYRAVSLVHGALMVRAVQTSAYTDEIVLSLAQGLLKLLVVIGAVIACADVAGLPYEGVLTGLGIGGVAVAFAARETVANIIGGAILLSDRPFRKGDMIEAAGTLAVIETVGLRSTRLRTMDNTLMIMPNAQLSDQVITNWDNRQRRKVQMLIGLTFDTPRDRLERFVARLMEVYCHQPDADTEDVTIGVVSLGPQSVDIELWGHFKVVTYEAQVAAQQALILDILSLAKEMHVSFAFPTRTVHLAAAPPATGQEDVPA</sequence>
<evidence type="ECO:0000259" key="8">
    <source>
        <dbReference type="Pfam" id="PF00924"/>
    </source>
</evidence>
<evidence type="ECO:0000256" key="3">
    <source>
        <dbReference type="ARBA" id="ARBA00022475"/>
    </source>
</evidence>
<dbReference type="Gene3D" id="1.10.287.1260">
    <property type="match status" value="1"/>
</dbReference>
<gene>
    <name evidence="9" type="ORF">SAMN04488078_100226</name>
</gene>
<evidence type="ECO:0000313" key="9">
    <source>
        <dbReference type="EMBL" id="SNS02169.1"/>
    </source>
</evidence>
<dbReference type="GO" id="GO:0008381">
    <property type="term" value="F:mechanosensitive monoatomic ion channel activity"/>
    <property type="evidence" value="ECO:0007669"/>
    <property type="project" value="UniProtKB-ARBA"/>
</dbReference>
<keyword evidence="5 7" id="KW-1133">Transmembrane helix</keyword>
<dbReference type="Gene3D" id="2.30.30.60">
    <property type="match status" value="1"/>
</dbReference>
<dbReference type="PANTHER" id="PTHR30566:SF5">
    <property type="entry name" value="MECHANOSENSITIVE ION CHANNEL PROTEIN 1, MITOCHONDRIAL-RELATED"/>
    <property type="match status" value="1"/>
</dbReference>
<feature type="transmembrane region" description="Helical" evidence="7">
    <location>
        <begin position="427"/>
        <end position="447"/>
    </location>
</feature>
<protein>
    <submittedName>
        <fullName evidence="9">Small-conductance mechanosensitive channel</fullName>
    </submittedName>
</protein>
<feature type="domain" description="Mechanosensitive ion channel MscS" evidence="8">
    <location>
        <begin position="589"/>
        <end position="654"/>
    </location>
</feature>
<dbReference type="Gene3D" id="3.30.70.100">
    <property type="match status" value="1"/>
</dbReference>
<keyword evidence="3" id="KW-1003">Cell membrane</keyword>
<feature type="transmembrane region" description="Helical" evidence="7">
    <location>
        <begin position="459"/>
        <end position="482"/>
    </location>
</feature>
<dbReference type="InterPro" id="IPR011014">
    <property type="entry name" value="MscS_channel_TM-2"/>
</dbReference>
<dbReference type="InterPro" id="IPR006685">
    <property type="entry name" value="MscS_channel_2nd"/>
</dbReference>
<dbReference type="EMBL" id="FZON01000002">
    <property type="protein sequence ID" value="SNS02169.1"/>
    <property type="molecule type" value="Genomic_DNA"/>
</dbReference>
<name>A0A239B2Y7_9RHOB</name>